<accession>A0A8T0LEA3</accession>
<feature type="compositionally biased region" description="Basic residues" evidence="1">
    <location>
        <begin position="60"/>
        <end position="74"/>
    </location>
</feature>
<sequence length="147" mass="15846">MEKQQVDKTKRESDRSLVSFDSMTFLCSLLGLGHLGGYSYRYPVVAINVPCQSSNNRRQQPSKRKSGTNKKKQNPSKGNNGTKSSFNNSGSGKQDFGNGKFNTGAKISGNRVPTKANNGTIGSFNNSGSGKQDFGNGRFNTGARIGR</sequence>
<dbReference type="AlphaFoldDB" id="A0A8T0LEA3"/>
<protein>
    <submittedName>
        <fullName evidence="2">Uncharacterized protein</fullName>
    </submittedName>
</protein>
<feature type="region of interest" description="Disordered" evidence="1">
    <location>
        <begin position="51"/>
        <end position="147"/>
    </location>
</feature>
<organism evidence="2 3">
    <name type="scientific">Phaseolus angularis</name>
    <name type="common">Azuki bean</name>
    <name type="synonym">Vigna angularis</name>
    <dbReference type="NCBI Taxonomy" id="3914"/>
    <lineage>
        <taxon>Eukaryota</taxon>
        <taxon>Viridiplantae</taxon>
        <taxon>Streptophyta</taxon>
        <taxon>Embryophyta</taxon>
        <taxon>Tracheophyta</taxon>
        <taxon>Spermatophyta</taxon>
        <taxon>Magnoliopsida</taxon>
        <taxon>eudicotyledons</taxon>
        <taxon>Gunneridae</taxon>
        <taxon>Pentapetalae</taxon>
        <taxon>rosids</taxon>
        <taxon>fabids</taxon>
        <taxon>Fabales</taxon>
        <taxon>Fabaceae</taxon>
        <taxon>Papilionoideae</taxon>
        <taxon>50 kb inversion clade</taxon>
        <taxon>NPAAA clade</taxon>
        <taxon>indigoferoid/millettioid clade</taxon>
        <taxon>Phaseoleae</taxon>
        <taxon>Vigna</taxon>
    </lineage>
</organism>
<feature type="compositionally biased region" description="Polar residues" evidence="1">
    <location>
        <begin position="75"/>
        <end position="92"/>
    </location>
</feature>
<comment type="caution">
    <text evidence="2">The sequence shown here is derived from an EMBL/GenBank/DDBJ whole genome shotgun (WGS) entry which is preliminary data.</text>
</comment>
<dbReference type="Proteomes" id="UP000743370">
    <property type="component" value="Unassembled WGS sequence"/>
</dbReference>
<proteinExistence type="predicted"/>
<evidence type="ECO:0000313" key="2">
    <source>
        <dbReference type="EMBL" id="KAG2409841.1"/>
    </source>
</evidence>
<feature type="compositionally biased region" description="Polar residues" evidence="1">
    <location>
        <begin position="115"/>
        <end position="130"/>
    </location>
</feature>
<evidence type="ECO:0000313" key="3">
    <source>
        <dbReference type="Proteomes" id="UP000743370"/>
    </source>
</evidence>
<dbReference type="EMBL" id="JABFOF010000001">
    <property type="protein sequence ID" value="KAG2409841.1"/>
    <property type="molecule type" value="Genomic_DNA"/>
</dbReference>
<name>A0A8T0LEA3_PHAAN</name>
<reference evidence="2 3" key="1">
    <citation type="submission" date="2020-05" db="EMBL/GenBank/DDBJ databases">
        <title>Vigna angularis (adzuki bean) Var. LongXiaoDou No. 4 denovo assembly.</title>
        <authorList>
            <person name="Xiang H."/>
        </authorList>
    </citation>
    <scope>NUCLEOTIDE SEQUENCE [LARGE SCALE GENOMIC DNA]</scope>
    <source>
        <tissue evidence="2">Leaf</tissue>
    </source>
</reference>
<gene>
    <name evidence="2" type="ORF">HKW66_Vig0005060</name>
</gene>
<evidence type="ECO:0000256" key="1">
    <source>
        <dbReference type="SAM" id="MobiDB-lite"/>
    </source>
</evidence>